<dbReference type="HOGENOM" id="CLU_3025900_0_0_11"/>
<reference evidence="2" key="1">
    <citation type="submission" date="2009-10" db="EMBL/GenBank/DDBJ databases">
        <title>The complete chromosome of Gordonia bronchialis DSM 43247.</title>
        <authorList>
            <consortium name="US DOE Joint Genome Institute (JGI-PGF)"/>
            <person name="Lucas S."/>
            <person name="Copeland A."/>
            <person name="Lapidus A."/>
            <person name="Glavina del Rio T."/>
            <person name="Dalin E."/>
            <person name="Tice H."/>
            <person name="Bruce D."/>
            <person name="Goodwin L."/>
            <person name="Pitluck S."/>
            <person name="Kyrpides N."/>
            <person name="Mavromatis K."/>
            <person name="Ivanova N."/>
            <person name="Ovchinnikova G."/>
            <person name="Saunders E."/>
            <person name="Brettin T."/>
            <person name="Detter J.C."/>
            <person name="Han C."/>
            <person name="Larimer F."/>
            <person name="Land M."/>
            <person name="Hauser L."/>
            <person name="Markowitz V."/>
            <person name="Cheng J.-F."/>
            <person name="Hugenholtz P."/>
            <person name="Woyke T."/>
            <person name="Wu D."/>
            <person name="Jando M."/>
            <person name="Schneider S."/>
            <person name="Goeker M."/>
            <person name="Klenk H.-P."/>
            <person name="Eisen J.A."/>
        </authorList>
    </citation>
    <scope>NUCLEOTIDE SEQUENCE [LARGE SCALE GENOMIC DNA]</scope>
    <source>
        <strain evidence="2">ATCC 25592 / DSM 43247 / BCRC 13721 / JCM 3198 / KCTC 3076 / NBRC 16047 / NCTC 10667</strain>
    </source>
</reference>
<evidence type="ECO:0000313" key="2">
    <source>
        <dbReference type="Proteomes" id="UP000001219"/>
    </source>
</evidence>
<gene>
    <name evidence="1" type="ordered locus">Gbro_0553</name>
</gene>
<dbReference type="KEGG" id="gbr:Gbro_0553"/>
<evidence type="ECO:0000313" key="1">
    <source>
        <dbReference type="EMBL" id="ACY19883.1"/>
    </source>
</evidence>
<name>D0LEG5_GORB4</name>
<keyword evidence="2" id="KW-1185">Reference proteome</keyword>
<reference evidence="1 2" key="2">
    <citation type="journal article" date="2010" name="Stand. Genomic Sci.">
        <title>Complete genome sequence of Gordonia bronchialis type strain (3410).</title>
        <authorList>
            <person name="Ivanova N."/>
            <person name="Sikorski J."/>
            <person name="Jando M."/>
            <person name="Lapidus A."/>
            <person name="Nolan M."/>
            <person name="Lucas S."/>
            <person name="Del Rio T.G."/>
            <person name="Tice H."/>
            <person name="Copeland A."/>
            <person name="Cheng J.F."/>
            <person name="Chen F."/>
            <person name="Bruce D."/>
            <person name="Goodwin L."/>
            <person name="Pitluck S."/>
            <person name="Mavromatis K."/>
            <person name="Ovchinnikova G."/>
            <person name="Pati A."/>
            <person name="Chen A."/>
            <person name="Palaniappan K."/>
            <person name="Land M."/>
            <person name="Hauser L."/>
            <person name="Chang Y.J."/>
            <person name="Jeffries C.D."/>
            <person name="Chain P."/>
            <person name="Saunders E."/>
            <person name="Han C."/>
            <person name="Detter J.C."/>
            <person name="Brettin T."/>
            <person name="Rohde M."/>
            <person name="Goker M."/>
            <person name="Bristow J."/>
            <person name="Eisen J.A."/>
            <person name="Markowitz V."/>
            <person name="Hugenholtz P."/>
            <person name="Klenk H.P."/>
            <person name="Kyrpides N.C."/>
        </authorList>
    </citation>
    <scope>NUCLEOTIDE SEQUENCE [LARGE SCALE GENOMIC DNA]</scope>
    <source>
        <strain evidence="2">ATCC 25592 / DSM 43247 / BCRC 13721 / JCM 3198 / KCTC 3076 / NBRC 16047 / NCTC 10667</strain>
    </source>
</reference>
<dbReference type="Proteomes" id="UP000001219">
    <property type="component" value="Chromosome"/>
</dbReference>
<accession>D0LEG5</accession>
<protein>
    <submittedName>
        <fullName evidence="1">Uncharacterized protein</fullName>
    </submittedName>
</protein>
<sequence>MAKAAKPRIWRRRWVLIAIAMIASFAVGLTVGAGAQITRDANPRCGAPASVTTDG</sequence>
<dbReference type="STRING" id="526226.Gbro_0553"/>
<dbReference type="EMBL" id="CP001802">
    <property type="protein sequence ID" value="ACY19883.1"/>
    <property type="molecule type" value="Genomic_DNA"/>
</dbReference>
<dbReference type="AlphaFoldDB" id="D0LEG5"/>
<organism evidence="1 2">
    <name type="scientific">Gordonia bronchialis (strain ATCC 25592 / DSM 43247 / BCRC 13721 / JCM 3198 / KCTC 3076 / NBRC 16047 / NCTC 10667)</name>
    <name type="common">Rhodococcus bronchialis</name>
    <dbReference type="NCBI Taxonomy" id="526226"/>
    <lineage>
        <taxon>Bacteria</taxon>
        <taxon>Bacillati</taxon>
        <taxon>Actinomycetota</taxon>
        <taxon>Actinomycetes</taxon>
        <taxon>Mycobacteriales</taxon>
        <taxon>Gordoniaceae</taxon>
        <taxon>Gordonia</taxon>
    </lineage>
</organism>
<dbReference type="RefSeq" id="WP_012832471.1">
    <property type="nucleotide sequence ID" value="NC_013441.1"/>
</dbReference>
<proteinExistence type="predicted"/>